<comment type="caution">
    <text evidence="2">The sequence shown here is derived from an EMBL/GenBank/DDBJ whole genome shotgun (WGS) entry which is preliminary data.</text>
</comment>
<dbReference type="AlphaFoldDB" id="A0A699JCE5"/>
<evidence type="ECO:0000313" key="2">
    <source>
        <dbReference type="EMBL" id="GFA25073.1"/>
    </source>
</evidence>
<accession>A0A699JCE5</accession>
<proteinExistence type="predicted"/>
<dbReference type="EMBL" id="BKCJ010392644">
    <property type="protein sequence ID" value="GFA25073.1"/>
    <property type="molecule type" value="Genomic_DNA"/>
</dbReference>
<sequence length="202" mass="20648">MTVFLLGYTRFNTNPPAGTHDTNIIAGTQADDSESKCDEQVILVPSFPSNNFSGPTVHAVSAPMENNLDYAEELARLQRQEYEAHSAAAKHGFEFSDDTVALLHQAAIETCRNLVLAAGDPTGSIVPASGVPASSLPASGVPVGHVPACSVPAGSLPASSVSAGSVPAGSVPASHVPASSIPACNTPKLGHSRNTGPRRVTS</sequence>
<evidence type="ECO:0000256" key="1">
    <source>
        <dbReference type="SAM" id="MobiDB-lite"/>
    </source>
</evidence>
<gene>
    <name evidence="2" type="ORF">Tci_597045</name>
</gene>
<name>A0A699JCE5_TANCI</name>
<protein>
    <submittedName>
        <fullName evidence="2">Uncharacterized protein</fullName>
    </submittedName>
</protein>
<feature type="region of interest" description="Disordered" evidence="1">
    <location>
        <begin position="182"/>
        <end position="202"/>
    </location>
</feature>
<feature type="compositionally biased region" description="Polar residues" evidence="1">
    <location>
        <begin position="192"/>
        <end position="202"/>
    </location>
</feature>
<reference evidence="2" key="1">
    <citation type="journal article" date="2019" name="Sci. Rep.">
        <title>Draft genome of Tanacetum cinerariifolium, the natural source of mosquito coil.</title>
        <authorList>
            <person name="Yamashiro T."/>
            <person name="Shiraishi A."/>
            <person name="Satake H."/>
            <person name="Nakayama K."/>
        </authorList>
    </citation>
    <scope>NUCLEOTIDE SEQUENCE</scope>
</reference>
<organism evidence="2">
    <name type="scientific">Tanacetum cinerariifolium</name>
    <name type="common">Dalmatian daisy</name>
    <name type="synonym">Chrysanthemum cinerariifolium</name>
    <dbReference type="NCBI Taxonomy" id="118510"/>
    <lineage>
        <taxon>Eukaryota</taxon>
        <taxon>Viridiplantae</taxon>
        <taxon>Streptophyta</taxon>
        <taxon>Embryophyta</taxon>
        <taxon>Tracheophyta</taxon>
        <taxon>Spermatophyta</taxon>
        <taxon>Magnoliopsida</taxon>
        <taxon>eudicotyledons</taxon>
        <taxon>Gunneridae</taxon>
        <taxon>Pentapetalae</taxon>
        <taxon>asterids</taxon>
        <taxon>campanulids</taxon>
        <taxon>Asterales</taxon>
        <taxon>Asteraceae</taxon>
        <taxon>Asteroideae</taxon>
        <taxon>Anthemideae</taxon>
        <taxon>Anthemidinae</taxon>
        <taxon>Tanacetum</taxon>
    </lineage>
</organism>